<evidence type="ECO:0008006" key="7">
    <source>
        <dbReference type="Google" id="ProtNLM"/>
    </source>
</evidence>
<gene>
    <name evidence="5" type="ORF">AARAC_007136</name>
</gene>
<name>A0A2G7FYL4_9EURO</name>
<reference evidence="5 6" key="1">
    <citation type="submission" date="2017-05" db="EMBL/GenBank/DDBJ databases">
        <title>Genome sequence for an aflatoxigenic pathogen of Argentinian peanut, Aspergillus arachidicola.</title>
        <authorList>
            <person name="Moore G."/>
            <person name="Beltz S.B."/>
            <person name="Mack B.M."/>
        </authorList>
    </citation>
    <scope>NUCLEOTIDE SEQUENCE [LARGE SCALE GENOMIC DNA]</scope>
    <source>
        <strain evidence="5 6">CBS 117610</strain>
    </source>
</reference>
<dbReference type="Gene3D" id="3.40.50.720">
    <property type="entry name" value="NAD(P)-binding Rossmann-like Domain"/>
    <property type="match status" value="1"/>
</dbReference>
<evidence type="ECO:0000259" key="4">
    <source>
        <dbReference type="Pfam" id="PF22725"/>
    </source>
</evidence>
<keyword evidence="6" id="KW-1185">Reference proteome</keyword>
<dbReference type="SUPFAM" id="SSF51735">
    <property type="entry name" value="NAD(P)-binding Rossmann-fold domains"/>
    <property type="match status" value="1"/>
</dbReference>
<dbReference type="Gene3D" id="3.30.360.10">
    <property type="entry name" value="Dihydrodipicolinate Reductase, domain 2"/>
    <property type="match status" value="1"/>
</dbReference>
<protein>
    <recommendedName>
        <fullName evidence="7">NAD-binding Rossmann fold oxidoreductase family protein</fullName>
    </recommendedName>
</protein>
<dbReference type="PANTHER" id="PTHR42840">
    <property type="entry name" value="NAD(P)-BINDING ROSSMANN-FOLD SUPERFAMILY PROTEIN-RELATED"/>
    <property type="match status" value="1"/>
</dbReference>
<dbReference type="SUPFAM" id="SSF55347">
    <property type="entry name" value="Glyceraldehyde-3-phosphate dehydrogenase-like, C-terminal domain"/>
    <property type="match status" value="1"/>
</dbReference>
<dbReference type="Pfam" id="PF22725">
    <property type="entry name" value="GFO_IDH_MocA_C3"/>
    <property type="match status" value="1"/>
</dbReference>
<dbReference type="STRING" id="656916.A0A2G7FYL4"/>
<dbReference type="Proteomes" id="UP000231358">
    <property type="component" value="Unassembled WGS sequence"/>
</dbReference>
<organism evidence="5 6">
    <name type="scientific">Aspergillus arachidicola</name>
    <dbReference type="NCBI Taxonomy" id="656916"/>
    <lineage>
        <taxon>Eukaryota</taxon>
        <taxon>Fungi</taxon>
        <taxon>Dikarya</taxon>
        <taxon>Ascomycota</taxon>
        <taxon>Pezizomycotina</taxon>
        <taxon>Eurotiomycetes</taxon>
        <taxon>Eurotiomycetidae</taxon>
        <taxon>Eurotiales</taxon>
        <taxon>Aspergillaceae</taxon>
        <taxon>Aspergillus</taxon>
        <taxon>Aspergillus subgen. Circumdati</taxon>
    </lineage>
</organism>
<dbReference type="GO" id="GO:0006740">
    <property type="term" value="P:NADPH regeneration"/>
    <property type="evidence" value="ECO:0007669"/>
    <property type="project" value="TreeGrafter"/>
</dbReference>
<dbReference type="AlphaFoldDB" id="A0A2G7FYL4"/>
<dbReference type="GO" id="GO:0005737">
    <property type="term" value="C:cytoplasm"/>
    <property type="evidence" value="ECO:0007669"/>
    <property type="project" value="TreeGrafter"/>
</dbReference>
<evidence type="ECO:0000256" key="2">
    <source>
        <dbReference type="ARBA" id="ARBA00023002"/>
    </source>
</evidence>
<dbReference type="Pfam" id="PF01408">
    <property type="entry name" value="GFO_IDH_MocA"/>
    <property type="match status" value="1"/>
</dbReference>
<dbReference type="InterPro" id="IPR036291">
    <property type="entry name" value="NAD(P)-bd_dom_sf"/>
</dbReference>
<dbReference type="EMBL" id="NEXV01000310">
    <property type="protein sequence ID" value="PIG85678.1"/>
    <property type="molecule type" value="Genomic_DNA"/>
</dbReference>
<dbReference type="InterPro" id="IPR000683">
    <property type="entry name" value="Gfo/Idh/MocA-like_OxRdtase_N"/>
</dbReference>
<sequence>MTATSQKLNIGVVGLGRMGQRHALNVLYRVPRASLHSVCSVNPDEIKWAREHLAIEGVRIFGEFLEMVRSPGLDAVIIASPTELHVQHTFAAISEGLHVLCEKPVTTDMSLFRRLFEALEKKPSVKVMIGFVRRFDEEYRAATRKIHEGAIGDPVIVRSQGAEKLDTSGFTTNYLRNSGGIFVDTVVHDIDLTLSFLGENVRPKSLWAAGLNTHHHYLAEVRDVDNAVGVVEFWDGKIAYYYHSRTTAHGYDNCTEIIGTEGKISINLVPHVNRVQVSNASGLLQDATPGWIDRYSEAFVTELEQFTDAILDGNELPLRLQSAYRGLEIALCLQESLRTGCKIDFNEDGRRKMIVGNLIPKGPTNKNVVAHGNYAYRMTDFGLSLEERIRSYQASVVADPKYSGFDTQMLRVLEYVGAHAETTTTMFRFEVADFMCNKDGVLHGGAASTMKVVFQIVRDS</sequence>
<dbReference type="PANTHER" id="PTHR42840:SF3">
    <property type="entry name" value="BINDING ROSSMANN FOLD OXIDOREDUCTASE, PUTATIVE (AFU_ORTHOLOGUE AFUA_2G10240)-RELATED"/>
    <property type="match status" value="1"/>
</dbReference>
<feature type="domain" description="GFO/IDH/MocA-like oxidoreductase" evidence="4">
    <location>
        <begin position="139"/>
        <end position="264"/>
    </location>
</feature>
<comment type="caution">
    <text evidence="5">The sequence shown here is derived from an EMBL/GenBank/DDBJ whole genome shotgun (WGS) entry which is preliminary data.</text>
</comment>
<evidence type="ECO:0000256" key="1">
    <source>
        <dbReference type="ARBA" id="ARBA00010928"/>
    </source>
</evidence>
<feature type="domain" description="Gfo/Idh/MocA-like oxidoreductase N-terminal" evidence="3">
    <location>
        <begin position="8"/>
        <end position="130"/>
    </location>
</feature>
<evidence type="ECO:0000313" key="5">
    <source>
        <dbReference type="EMBL" id="PIG85678.1"/>
    </source>
</evidence>
<proteinExistence type="inferred from homology"/>
<comment type="similarity">
    <text evidence="1">Belongs to the Gfo/Idh/MocA family.</text>
</comment>
<dbReference type="InterPro" id="IPR055170">
    <property type="entry name" value="GFO_IDH_MocA-like_dom"/>
</dbReference>
<keyword evidence="2" id="KW-0560">Oxidoreductase</keyword>
<dbReference type="GO" id="GO:0016491">
    <property type="term" value="F:oxidoreductase activity"/>
    <property type="evidence" value="ECO:0007669"/>
    <property type="project" value="UniProtKB-KW"/>
</dbReference>
<evidence type="ECO:0000313" key="6">
    <source>
        <dbReference type="Proteomes" id="UP000231358"/>
    </source>
</evidence>
<dbReference type="GO" id="GO:0000166">
    <property type="term" value="F:nucleotide binding"/>
    <property type="evidence" value="ECO:0007669"/>
    <property type="project" value="InterPro"/>
</dbReference>
<evidence type="ECO:0000259" key="3">
    <source>
        <dbReference type="Pfam" id="PF01408"/>
    </source>
</evidence>
<accession>A0A2G7FYL4</accession>